<name>A0A1Y5I1X6_OSTTA</name>
<dbReference type="EMBL" id="KZ155831">
    <property type="protein sequence ID" value="OUS43511.1"/>
    <property type="molecule type" value="Genomic_DNA"/>
</dbReference>
<protein>
    <submittedName>
        <fullName evidence="2">Uncharacterized protein</fullName>
    </submittedName>
</protein>
<feature type="region of interest" description="Disordered" evidence="1">
    <location>
        <begin position="152"/>
        <end position="175"/>
    </location>
</feature>
<accession>A0A1Y5I1X6</accession>
<sequence length="254" mass="28743">MRWSLQLNISCLRSSLILRLQRVGDVLLEDVRLRSAPLTNLFAVTEKLEKRNDAHTPLLHQRTRIQVRVTHDLHESHLWQLLRQSHKGWICTAINPSPASAATASNSALLFANFTFPSVSPAPARTRKDLRARFKVLPSARRPRARTVCRALRSGERSTSTPRQSPRACRRSHPRPRVLTRADHRRVRSIAAPRIDRVSSPFVRPCASRASRTPSVAHPTPARAESLAHIARHRAHIARAPDRPRHRAPTHRAA</sequence>
<reference evidence="2" key="1">
    <citation type="submission" date="2017-04" db="EMBL/GenBank/DDBJ databases">
        <title>Population genomics of picophytoplankton unveils novel chromosome hypervariability.</title>
        <authorList>
            <consortium name="DOE Joint Genome Institute"/>
            <person name="Blanc-Mathieu R."/>
            <person name="Krasovec M."/>
            <person name="Hebrard M."/>
            <person name="Yau S."/>
            <person name="Desgranges E."/>
            <person name="Martin J."/>
            <person name="Schackwitz W."/>
            <person name="Kuo A."/>
            <person name="Salin G."/>
            <person name="Donnadieu C."/>
            <person name="Desdevises Y."/>
            <person name="Sanchez-Ferandin S."/>
            <person name="Moreau H."/>
            <person name="Rivals E."/>
            <person name="Grigoriev I.V."/>
            <person name="Grimsley N."/>
            <person name="Eyre-Walker A."/>
            <person name="Piganeau G."/>
        </authorList>
    </citation>
    <scope>NUCLEOTIDE SEQUENCE [LARGE SCALE GENOMIC DNA]</scope>
    <source>
        <strain evidence="2">RCC 1115</strain>
    </source>
</reference>
<dbReference type="AlphaFoldDB" id="A0A1Y5I1X6"/>
<dbReference type="Proteomes" id="UP000195557">
    <property type="component" value="Unassembled WGS sequence"/>
</dbReference>
<evidence type="ECO:0000313" key="2">
    <source>
        <dbReference type="EMBL" id="OUS43511.1"/>
    </source>
</evidence>
<organism evidence="2">
    <name type="scientific">Ostreococcus tauri</name>
    <name type="common">Marine green alga</name>
    <dbReference type="NCBI Taxonomy" id="70448"/>
    <lineage>
        <taxon>Eukaryota</taxon>
        <taxon>Viridiplantae</taxon>
        <taxon>Chlorophyta</taxon>
        <taxon>Mamiellophyceae</taxon>
        <taxon>Mamiellales</taxon>
        <taxon>Bathycoccaceae</taxon>
        <taxon>Ostreococcus</taxon>
    </lineage>
</organism>
<evidence type="ECO:0000256" key="1">
    <source>
        <dbReference type="SAM" id="MobiDB-lite"/>
    </source>
</evidence>
<gene>
    <name evidence="2" type="ORF">BE221DRAFT_118822</name>
</gene>
<proteinExistence type="predicted"/>